<dbReference type="OrthoDB" id="9765065at2"/>
<organism evidence="4 5">
    <name type="scientific">Dyadobacter luticola</name>
    <dbReference type="NCBI Taxonomy" id="1979387"/>
    <lineage>
        <taxon>Bacteria</taxon>
        <taxon>Pseudomonadati</taxon>
        <taxon>Bacteroidota</taxon>
        <taxon>Cytophagia</taxon>
        <taxon>Cytophagales</taxon>
        <taxon>Spirosomataceae</taxon>
        <taxon>Dyadobacter</taxon>
    </lineage>
</organism>
<evidence type="ECO:0000259" key="3">
    <source>
        <dbReference type="Pfam" id="PF00884"/>
    </source>
</evidence>
<dbReference type="InterPro" id="IPR017850">
    <property type="entry name" value="Alkaline_phosphatase_core_sf"/>
</dbReference>
<dbReference type="PANTHER" id="PTHR45953">
    <property type="entry name" value="IDURONATE 2-SULFATASE"/>
    <property type="match status" value="1"/>
</dbReference>
<sequence>MTLRPAIGCYGDKLNYSPNIDQLAKTGTLFERAYCQQAVCVPSKTSILTGLRPDSSKIWAIKSISGGSHRQKLW</sequence>
<feature type="domain" description="Sulfatase N-terminal" evidence="3">
    <location>
        <begin position="5"/>
        <end position="63"/>
    </location>
</feature>
<name>A0A5R9KTW6_9BACT</name>
<keyword evidence="2" id="KW-0378">Hydrolase</keyword>
<dbReference type="Gene3D" id="3.40.720.10">
    <property type="entry name" value="Alkaline Phosphatase, subunit A"/>
    <property type="match status" value="1"/>
</dbReference>
<protein>
    <recommendedName>
        <fullName evidence="3">Sulfatase N-terminal domain-containing protein</fullName>
    </recommendedName>
</protein>
<dbReference type="Proteomes" id="UP000306402">
    <property type="component" value="Unassembled WGS sequence"/>
</dbReference>
<dbReference type="GO" id="GO:0046872">
    <property type="term" value="F:metal ion binding"/>
    <property type="evidence" value="ECO:0007669"/>
    <property type="project" value="UniProtKB-KW"/>
</dbReference>
<dbReference type="PANTHER" id="PTHR45953:SF1">
    <property type="entry name" value="IDURONATE 2-SULFATASE"/>
    <property type="match status" value="1"/>
</dbReference>
<reference evidence="4 5" key="1">
    <citation type="submission" date="2019-05" db="EMBL/GenBank/DDBJ databases">
        <authorList>
            <person name="Qu J.-H."/>
        </authorList>
    </citation>
    <scope>NUCLEOTIDE SEQUENCE [LARGE SCALE GENOMIC DNA]</scope>
    <source>
        <strain evidence="4 5">T17</strain>
    </source>
</reference>
<dbReference type="EMBL" id="VCEJ01000005">
    <property type="protein sequence ID" value="TLU99544.1"/>
    <property type="molecule type" value="Genomic_DNA"/>
</dbReference>
<dbReference type="InterPro" id="IPR000917">
    <property type="entry name" value="Sulfatase_N"/>
</dbReference>
<dbReference type="Pfam" id="PF00884">
    <property type="entry name" value="Sulfatase"/>
    <property type="match status" value="1"/>
</dbReference>
<dbReference type="GO" id="GO:0005737">
    <property type="term" value="C:cytoplasm"/>
    <property type="evidence" value="ECO:0007669"/>
    <property type="project" value="TreeGrafter"/>
</dbReference>
<comment type="caution">
    <text evidence="4">The sequence shown here is derived from an EMBL/GenBank/DDBJ whole genome shotgun (WGS) entry which is preliminary data.</text>
</comment>
<proteinExistence type="predicted"/>
<evidence type="ECO:0000256" key="2">
    <source>
        <dbReference type="ARBA" id="ARBA00022801"/>
    </source>
</evidence>
<keyword evidence="1" id="KW-0479">Metal-binding</keyword>
<evidence type="ECO:0000313" key="4">
    <source>
        <dbReference type="EMBL" id="TLU99544.1"/>
    </source>
</evidence>
<evidence type="ECO:0000256" key="1">
    <source>
        <dbReference type="ARBA" id="ARBA00022723"/>
    </source>
</evidence>
<accession>A0A5R9KTW6</accession>
<dbReference type="SUPFAM" id="SSF53649">
    <property type="entry name" value="Alkaline phosphatase-like"/>
    <property type="match status" value="1"/>
</dbReference>
<dbReference type="AlphaFoldDB" id="A0A5R9KTW6"/>
<keyword evidence="5" id="KW-1185">Reference proteome</keyword>
<gene>
    <name evidence="4" type="ORF">FEN17_23610</name>
</gene>
<evidence type="ECO:0000313" key="5">
    <source>
        <dbReference type="Proteomes" id="UP000306402"/>
    </source>
</evidence>
<dbReference type="GO" id="GO:0008484">
    <property type="term" value="F:sulfuric ester hydrolase activity"/>
    <property type="evidence" value="ECO:0007669"/>
    <property type="project" value="TreeGrafter"/>
</dbReference>